<name>A0A0E4H5B8_MYCLN</name>
<dbReference type="STRING" id="141349.BN1232_05864"/>
<accession>A0A0E4H5B8</accession>
<gene>
    <name evidence="2" type="ORF">BN1232_05864</name>
</gene>
<feature type="region of interest" description="Disordered" evidence="1">
    <location>
        <begin position="82"/>
        <end position="106"/>
    </location>
</feature>
<reference evidence="2 3" key="1">
    <citation type="submission" date="2015-03" db="EMBL/GenBank/DDBJ databases">
        <authorList>
            <person name="Urmite Genomes"/>
        </authorList>
    </citation>
    <scope>NUCLEOTIDE SEQUENCE [LARGE SCALE GENOMIC DNA]</scope>
    <source>
        <strain evidence="2 3">CSUR P1491</strain>
    </source>
</reference>
<evidence type="ECO:0000313" key="3">
    <source>
        <dbReference type="Proteomes" id="UP000199251"/>
    </source>
</evidence>
<evidence type="ECO:0000313" key="2">
    <source>
        <dbReference type="EMBL" id="CQD23082.1"/>
    </source>
</evidence>
<organism evidence="2 3">
    <name type="scientific">Mycobacterium lentiflavum</name>
    <dbReference type="NCBI Taxonomy" id="141349"/>
    <lineage>
        <taxon>Bacteria</taxon>
        <taxon>Bacillati</taxon>
        <taxon>Actinomycetota</taxon>
        <taxon>Actinomycetes</taxon>
        <taxon>Mycobacteriales</taxon>
        <taxon>Mycobacteriaceae</taxon>
        <taxon>Mycobacterium</taxon>
        <taxon>Mycobacterium simiae complex</taxon>
    </lineage>
</organism>
<protein>
    <submittedName>
        <fullName evidence="2">Phage/plasmid-related protein</fullName>
    </submittedName>
</protein>
<dbReference type="AlphaFoldDB" id="A0A0E4H5B8"/>
<sequence length="130" mass="13441">MRSFANTLLEVDSAGTSATARHRRERANGIVKLWMPCPTSPLIAGIQPTACNVVTEYLDHVVPVRGGRTACDASKARVADVAGASGRGSPKAQGAPLAADAVSAPTGPGGTCIREIGRAPFFFPRARAVD</sequence>
<dbReference type="EMBL" id="CTEE01000001">
    <property type="protein sequence ID" value="CQD23082.1"/>
    <property type="molecule type" value="Genomic_DNA"/>
</dbReference>
<proteinExistence type="predicted"/>
<dbReference type="Proteomes" id="UP000199251">
    <property type="component" value="Unassembled WGS sequence"/>
</dbReference>
<evidence type="ECO:0000256" key="1">
    <source>
        <dbReference type="SAM" id="MobiDB-lite"/>
    </source>
</evidence>